<evidence type="ECO:0000259" key="6">
    <source>
        <dbReference type="Pfam" id="PF01266"/>
    </source>
</evidence>
<dbReference type="SUPFAM" id="SSF51905">
    <property type="entry name" value="FAD/NAD(P)-binding domain"/>
    <property type="match status" value="1"/>
</dbReference>
<dbReference type="EMBL" id="RXNV01000005">
    <property type="protein sequence ID" value="RTR31699.1"/>
    <property type="molecule type" value="Genomic_DNA"/>
</dbReference>
<keyword evidence="4" id="KW-0560">Oxidoreductase</keyword>
<dbReference type="RefSeq" id="WP_126506248.1">
    <property type="nucleotide sequence ID" value="NZ_RXNV01000005.1"/>
</dbReference>
<proteinExistence type="inferred from homology"/>
<dbReference type="Proteomes" id="UP000282060">
    <property type="component" value="Unassembled WGS sequence"/>
</dbReference>
<dbReference type="PANTHER" id="PTHR43104">
    <property type="entry name" value="L-2-HYDROXYGLUTARATE DEHYDROGENASE, MITOCHONDRIAL"/>
    <property type="match status" value="1"/>
</dbReference>
<keyword evidence="8" id="KW-1185">Reference proteome</keyword>
<dbReference type="InterPro" id="IPR006076">
    <property type="entry name" value="FAD-dep_OxRdtase"/>
</dbReference>
<evidence type="ECO:0000256" key="3">
    <source>
        <dbReference type="ARBA" id="ARBA00022827"/>
    </source>
</evidence>
<evidence type="ECO:0000256" key="2">
    <source>
        <dbReference type="ARBA" id="ARBA00022630"/>
    </source>
</evidence>
<comment type="similarity">
    <text evidence="5">Belongs to the L2HGDH family.</text>
</comment>
<protein>
    <submittedName>
        <fullName evidence="7">NAD(P)/FAD-dependent oxidoreductase</fullName>
    </submittedName>
</protein>
<keyword evidence="3" id="KW-0274">FAD</keyword>
<organism evidence="7 8">
    <name type="scientific">Shewanella atlantica</name>
    <dbReference type="NCBI Taxonomy" id="271099"/>
    <lineage>
        <taxon>Bacteria</taxon>
        <taxon>Pseudomonadati</taxon>
        <taxon>Pseudomonadota</taxon>
        <taxon>Gammaproteobacteria</taxon>
        <taxon>Alteromonadales</taxon>
        <taxon>Shewanellaceae</taxon>
        <taxon>Shewanella</taxon>
    </lineage>
</organism>
<dbReference type="Pfam" id="PF01266">
    <property type="entry name" value="DAO"/>
    <property type="match status" value="1"/>
</dbReference>
<dbReference type="InterPro" id="IPR036188">
    <property type="entry name" value="FAD/NAD-bd_sf"/>
</dbReference>
<evidence type="ECO:0000256" key="4">
    <source>
        <dbReference type="ARBA" id="ARBA00023002"/>
    </source>
</evidence>
<gene>
    <name evidence="7" type="ORF">EKG39_13380</name>
</gene>
<dbReference type="PANTHER" id="PTHR43104:SF4">
    <property type="entry name" value="L-2-HYDROXYGLUTARATE DEHYDROGENASE, MITOCHONDRIAL"/>
    <property type="match status" value="1"/>
</dbReference>
<dbReference type="OrthoDB" id="9801699at2"/>
<name>A0A3S0LBS9_9GAMM</name>
<dbReference type="GO" id="GO:0047545">
    <property type="term" value="F:(S)-2-hydroxyglutarate dehydrogenase activity"/>
    <property type="evidence" value="ECO:0007669"/>
    <property type="project" value="TreeGrafter"/>
</dbReference>
<dbReference type="Gene3D" id="3.50.50.60">
    <property type="entry name" value="FAD/NAD(P)-binding domain"/>
    <property type="match status" value="1"/>
</dbReference>
<feature type="domain" description="FAD dependent oxidoreductase" evidence="6">
    <location>
        <begin position="5"/>
        <end position="369"/>
    </location>
</feature>
<keyword evidence="2" id="KW-0285">Flavoprotein</keyword>
<sequence>METFDAVVIGAGAVGLAVAARLSRTFNSVLLIDKNSSFGQETSSRNSEVIHAGIYYPHGSLKAKLCVSGRHELYEYCKRRKIPFKPIGKLILAQNLTQEMYLEELNLKACANGVDDLTRLSRRQLAQVSPQLSGSAALLSPSTGIIDSHAYMASLLAEAEQNGTILASRTEFIAAEPTDKGFNITLSVDGEAMVLHSRYLINCAGLYCSEAAKRIEEMEEGLIPELYWCRGHYFSYHGLSPFDRLVYPVPEKEGAGLGIHATLDMGGQLKFGPDTQYLDSCTVPDYAVSPELKSKFVESIKRYFPAVDPNKLQPSYSGIRPKLQGPGDSFRDFQIQGEDEHGLNGLVNLYGIESPGLTASLAIARYVADKFIID</sequence>
<evidence type="ECO:0000313" key="7">
    <source>
        <dbReference type="EMBL" id="RTR31699.1"/>
    </source>
</evidence>
<reference evidence="7 8" key="1">
    <citation type="submission" date="2018-12" db="EMBL/GenBank/DDBJ databases">
        <authorList>
            <person name="Yu L."/>
        </authorList>
    </citation>
    <scope>NUCLEOTIDE SEQUENCE [LARGE SCALE GENOMIC DNA]</scope>
    <source>
        <strain evidence="7 8">HAW-EB5</strain>
    </source>
</reference>
<evidence type="ECO:0000256" key="1">
    <source>
        <dbReference type="ARBA" id="ARBA00001974"/>
    </source>
</evidence>
<evidence type="ECO:0000256" key="5">
    <source>
        <dbReference type="ARBA" id="ARBA00037941"/>
    </source>
</evidence>
<dbReference type="Gene3D" id="3.30.9.10">
    <property type="entry name" value="D-Amino Acid Oxidase, subunit A, domain 2"/>
    <property type="match status" value="1"/>
</dbReference>
<dbReference type="AlphaFoldDB" id="A0A3S0LBS9"/>
<comment type="cofactor">
    <cofactor evidence="1">
        <name>FAD</name>
        <dbReference type="ChEBI" id="CHEBI:57692"/>
    </cofactor>
</comment>
<comment type="caution">
    <text evidence="7">The sequence shown here is derived from an EMBL/GenBank/DDBJ whole genome shotgun (WGS) entry which is preliminary data.</text>
</comment>
<evidence type="ECO:0000313" key="8">
    <source>
        <dbReference type="Proteomes" id="UP000282060"/>
    </source>
</evidence>
<accession>A0A3S0LBS9</accession>